<dbReference type="AlphaFoldDB" id="A0A369B8T0"/>
<protein>
    <recommendedName>
        <fullName evidence="1">Flagellar Assembly Protein A N-terminal region domain-containing protein</fullName>
    </recommendedName>
</protein>
<accession>A0A369B8T0</accession>
<dbReference type="InterPro" id="IPR046865">
    <property type="entry name" value="FapA_b_solenoid"/>
</dbReference>
<feature type="domain" description="Flagellar Assembly Protein A N-terminal region" evidence="1">
    <location>
        <begin position="75"/>
        <end position="247"/>
    </location>
</feature>
<comment type="caution">
    <text evidence="2">The sequence shown here is derived from an EMBL/GenBank/DDBJ whole genome shotgun (WGS) entry which is preliminary data.</text>
</comment>
<dbReference type="InterPro" id="IPR046866">
    <property type="entry name" value="FapA_N"/>
</dbReference>
<keyword evidence="3" id="KW-1185">Reference proteome</keyword>
<dbReference type="InterPro" id="IPR005646">
    <property type="entry name" value="FapA"/>
</dbReference>
<name>A0A369B8T0_9FIRM</name>
<gene>
    <name evidence="2" type="ORF">DFR58_11256</name>
</gene>
<evidence type="ECO:0000313" key="2">
    <source>
        <dbReference type="EMBL" id="RCX16074.1"/>
    </source>
</evidence>
<dbReference type="Pfam" id="PF03961">
    <property type="entry name" value="FapA"/>
    <property type="match status" value="1"/>
</dbReference>
<dbReference type="Proteomes" id="UP000253034">
    <property type="component" value="Unassembled WGS sequence"/>
</dbReference>
<dbReference type="RefSeq" id="WP_114298000.1">
    <property type="nucleotide sequence ID" value="NZ_QPJT01000012.1"/>
</dbReference>
<dbReference type="PANTHER" id="PTHR38032">
    <property type="entry name" value="POLYMERASE-RELATED"/>
    <property type="match status" value="1"/>
</dbReference>
<sequence length="529" mass="59473">MRHDIIFSSDYILITKRQDDFYIESFKRGMSVEDFNRLVLEHNNIKIISFIAVKNALLFAPKPPVKFGELRERVAVEISSDELKAYITLCVKEDELQNEKRINLIREIVGKLGENGVIFGVKHDVLLNRLENGKKILIAEGVAPENGDDSVIKMYEMKEPKPEVKEDGNVDHYELNLINKVHVGDWLGERRDPTPGTSGKSVKGNTLLAMEGKKYPLFYDKKTVKEVYENNVSTLYALVDGAVNYSGNRIGVSNHLEIIGNVGFKTGNIDFDGFLTIKGSIEDNFSVTANRDVEILGDYGVGSVREIISREGSVFIKGGIVGKNKAVVKSKKDIYTKYISDATIICDGSVHIGFYCLNSNIIAKEVILDSPKGQIIGGSIEAEIKVISSIIGSQSEKRTSICVKGFDRNNLKDKLENVIRDIEISKSCLSRYKQEMSIYSSSSNLTKEQSVMWDNLREKYNSERDKLKLLEDEKKVFINYLKTHGEGEICILKKAYPGTVIEINRIPKELSKVTLSTCFYVHNGVLKEL</sequence>
<proteinExistence type="predicted"/>
<organism evidence="2 3">
    <name type="scientific">Anaerobacterium chartisolvens</name>
    <dbReference type="NCBI Taxonomy" id="1297424"/>
    <lineage>
        <taxon>Bacteria</taxon>
        <taxon>Bacillati</taxon>
        <taxon>Bacillota</taxon>
        <taxon>Clostridia</taxon>
        <taxon>Eubacteriales</taxon>
        <taxon>Oscillospiraceae</taxon>
        <taxon>Anaerobacterium</taxon>
    </lineage>
</organism>
<evidence type="ECO:0000313" key="3">
    <source>
        <dbReference type="Proteomes" id="UP000253034"/>
    </source>
</evidence>
<dbReference type="PANTHER" id="PTHR38032:SF1">
    <property type="entry name" value="RNA-BINDING PROTEIN KHPB N-TERMINAL DOMAIN-CONTAINING PROTEIN"/>
    <property type="match status" value="1"/>
</dbReference>
<reference evidence="2 3" key="1">
    <citation type="submission" date="2018-07" db="EMBL/GenBank/DDBJ databases">
        <title>Genomic Encyclopedia of Type Strains, Phase IV (KMG-IV): sequencing the most valuable type-strain genomes for metagenomic binning, comparative biology and taxonomic classification.</title>
        <authorList>
            <person name="Goeker M."/>
        </authorList>
    </citation>
    <scope>NUCLEOTIDE SEQUENCE [LARGE SCALE GENOMIC DNA]</scope>
    <source>
        <strain evidence="2 3">DSM 27016</strain>
    </source>
</reference>
<dbReference type="EMBL" id="QPJT01000012">
    <property type="protein sequence ID" value="RCX16074.1"/>
    <property type="molecule type" value="Genomic_DNA"/>
</dbReference>
<dbReference type="OrthoDB" id="1279at2"/>
<dbReference type="Pfam" id="PF20250">
    <property type="entry name" value="FapA_N"/>
    <property type="match status" value="1"/>
</dbReference>
<evidence type="ECO:0000259" key="1">
    <source>
        <dbReference type="Pfam" id="PF20250"/>
    </source>
</evidence>